<evidence type="ECO:0000256" key="1">
    <source>
        <dbReference type="ARBA" id="ARBA00008889"/>
    </source>
</evidence>
<evidence type="ECO:0000313" key="3">
    <source>
        <dbReference type="Proteomes" id="UP000051530"/>
    </source>
</evidence>
<dbReference type="AlphaFoldDB" id="A0A0R0M1E1"/>
<proteinExistence type="inferred from homology"/>
<gene>
    <name evidence="2" type="ORF">M153_1100067654</name>
</gene>
<keyword evidence="2" id="KW-0689">Ribosomal protein</keyword>
<accession>A0A0R0M1E1</accession>
<dbReference type="OrthoDB" id="2193036at2759"/>
<keyword evidence="2" id="KW-0687">Ribonucleoprotein</keyword>
<dbReference type="SUPFAM" id="SSF160369">
    <property type="entry name" value="Ribosomal protein L10-like"/>
    <property type="match status" value="1"/>
</dbReference>
<protein>
    <submittedName>
        <fullName evidence="2">60S acidic ribosomal protein P0</fullName>
    </submittedName>
</protein>
<organism evidence="2 3">
    <name type="scientific">Pseudoloma neurophilia</name>
    <dbReference type="NCBI Taxonomy" id="146866"/>
    <lineage>
        <taxon>Eukaryota</taxon>
        <taxon>Fungi</taxon>
        <taxon>Fungi incertae sedis</taxon>
        <taxon>Microsporidia</taxon>
        <taxon>Pseudoloma</taxon>
    </lineage>
</organism>
<sequence length="186" mass="21999">MPKSLVSKREKNEKQLLTIRETQSSYKSMIICDMEPVRTKLLHLLREKFREHSKIIFGKKTLLKKAFEKHDKQFTAALTANTFVIFTNFDTNSILETLTSYNKEKSVKIIKAGILQINNKPINTTLRKNLIEFIPVYEENGHLKINEDFVLDEKKHKKVIKLLKMDDEHMQIKPLYIFENEKYTKI</sequence>
<comment type="similarity">
    <text evidence="1">Belongs to the universal ribosomal protein uL10 family.</text>
</comment>
<dbReference type="Proteomes" id="UP000051530">
    <property type="component" value="Unassembled WGS sequence"/>
</dbReference>
<evidence type="ECO:0000313" key="2">
    <source>
        <dbReference type="EMBL" id="KRH95267.1"/>
    </source>
</evidence>
<dbReference type="Gene3D" id="3.30.70.1730">
    <property type="match status" value="1"/>
</dbReference>
<dbReference type="Pfam" id="PF00466">
    <property type="entry name" value="Ribosomal_L10"/>
    <property type="match status" value="1"/>
</dbReference>
<reference evidence="2 3" key="1">
    <citation type="submission" date="2015-07" db="EMBL/GenBank/DDBJ databases">
        <title>The genome of Pseudoloma neurophilia, a relevant intracellular parasite of the zebrafish.</title>
        <authorList>
            <person name="Ndikumana S."/>
            <person name="Pelin A."/>
            <person name="Sanders J."/>
            <person name="Corradi N."/>
        </authorList>
    </citation>
    <scope>NUCLEOTIDE SEQUENCE [LARGE SCALE GENOMIC DNA]</scope>
    <source>
        <strain evidence="2 3">MK1</strain>
    </source>
</reference>
<dbReference type="EMBL" id="LGUB01000002">
    <property type="protein sequence ID" value="KRH95267.1"/>
    <property type="molecule type" value="Genomic_DNA"/>
</dbReference>
<dbReference type="InterPro" id="IPR043141">
    <property type="entry name" value="Ribosomal_uL10-like_sf"/>
</dbReference>
<comment type="caution">
    <text evidence="2">The sequence shown here is derived from an EMBL/GenBank/DDBJ whole genome shotgun (WGS) entry which is preliminary data.</text>
</comment>
<dbReference type="VEuPathDB" id="MicrosporidiaDB:M153_1100067654"/>
<keyword evidence="3" id="KW-1185">Reference proteome</keyword>
<dbReference type="GO" id="GO:0005840">
    <property type="term" value="C:ribosome"/>
    <property type="evidence" value="ECO:0007669"/>
    <property type="project" value="UniProtKB-KW"/>
</dbReference>
<dbReference type="InterPro" id="IPR001790">
    <property type="entry name" value="Ribosomal_uL10"/>
</dbReference>
<name>A0A0R0M1E1_9MICR</name>